<gene>
    <name evidence="1" type="ORF">IMCC3317_11290</name>
</gene>
<dbReference type="Pfam" id="PF09697">
    <property type="entry name" value="Porph_ging"/>
    <property type="match status" value="1"/>
</dbReference>
<sequence>MLTKQIKKATFIGSLVLKLIMMKKIYLLFTVFCFFNSAVYSQSKKSVAGHVVYKFMQNQRDSTKQKNEFDKLNDELMRQSKGIIFNLKFKGKKSYFYIDESLENDVSPMGHSHAKVVVSGGNYLTDLQNQTVIRQTDSFGEQFLVTSNTQSSSDWTLTKETKMIGKYKCYKAYKTKTIVNPAKKFTFNIIAWYTPQIPVNFGIKEFNNLPGLILELQDSHFTFYVYKIKFLSEDQVEIPILKGEKITEVEYQKKVEKASGFIMLDNKN</sequence>
<evidence type="ECO:0000313" key="1">
    <source>
        <dbReference type="EMBL" id="QHI35781.1"/>
    </source>
</evidence>
<accession>A0A7L4ZH45</accession>
<name>A0A7L4ZH45_9FLAO</name>
<dbReference type="EMBL" id="CP019288">
    <property type="protein sequence ID" value="QHI35781.1"/>
    <property type="molecule type" value="Genomic_DNA"/>
</dbReference>
<dbReference type="AlphaFoldDB" id="A0A7L4ZH45"/>
<dbReference type="KEGG" id="kan:IMCC3317_11290"/>
<dbReference type="NCBIfam" id="TIGR01200">
    <property type="entry name" value="GLPGLI"/>
    <property type="match status" value="1"/>
</dbReference>
<evidence type="ECO:0000313" key="2">
    <source>
        <dbReference type="Proteomes" id="UP000464657"/>
    </source>
</evidence>
<protein>
    <recommendedName>
        <fullName evidence="3">GLPGLI family protein</fullName>
    </recommendedName>
</protein>
<keyword evidence="2" id="KW-1185">Reference proteome</keyword>
<evidence type="ECO:0008006" key="3">
    <source>
        <dbReference type="Google" id="ProtNLM"/>
    </source>
</evidence>
<reference evidence="1 2" key="1">
    <citation type="journal article" date="2013" name="Int. J. Syst. Evol. Microbiol.">
        <title>Kordia antarctica sp. nov., isolated from Antarctic seawater.</title>
        <authorList>
            <person name="Baek K."/>
            <person name="Choi A."/>
            <person name="Kang I."/>
            <person name="Lee K."/>
            <person name="Cho J.C."/>
        </authorList>
    </citation>
    <scope>NUCLEOTIDE SEQUENCE [LARGE SCALE GENOMIC DNA]</scope>
    <source>
        <strain evidence="1 2">IMCC3317</strain>
    </source>
</reference>
<organism evidence="1 2">
    <name type="scientific">Kordia antarctica</name>
    <dbReference type="NCBI Taxonomy" id="1218801"/>
    <lineage>
        <taxon>Bacteria</taxon>
        <taxon>Pseudomonadati</taxon>
        <taxon>Bacteroidota</taxon>
        <taxon>Flavobacteriia</taxon>
        <taxon>Flavobacteriales</taxon>
        <taxon>Flavobacteriaceae</taxon>
        <taxon>Kordia</taxon>
    </lineage>
</organism>
<dbReference type="InterPro" id="IPR005901">
    <property type="entry name" value="GLPGLI"/>
</dbReference>
<dbReference type="Proteomes" id="UP000464657">
    <property type="component" value="Chromosome"/>
</dbReference>
<proteinExistence type="predicted"/>